<dbReference type="InterPro" id="IPR002938">
    <property type="entry name" value="FAD-bd"/>
</dbReference>
<dbReference type="Gene3D" id="3.50.50.60">
    <property type="entry name" value="FAD/NAD(P)-binding domain"/>
    <property type="match status" value="1"/>
</dbReference>
<dbReference type="Gene3D" id="3.30.9.10">
    <property type="entry name" value="D-Amino Acid Oxidase, subunit A, domain 2"/>
    <property type="match status" value="1"/>
</dbReference>
<evidence type="ECO:0000313" key="3">
    <source>
        <dbReference type="Proteomes" id="UP001597419"/>
    </source>
</evidence>
<sequence length="371" mass="40162">MKAGNVLVSGAGVAGLSAAYWLARRGWRVTVVERAPAPRAGGQAIDIRGSALEVVDRMGLLDRVRRARTALRGMSVVDADGVELSRDTEATLTGGVIDNDDVELMRDDLGTILIEAIGSSAEFVFGDSVATLTQDADGVMVTFEHAGPRRFDLVIGADGAHSRVRALAFGPEARFSHPLGRHIAIFTAENFLRLDYWQTCLRTEDRLIVLMSARHNTEARVLLNFRSTPDTPDHRDVQRQKEFLAAHFAGAGWEVPRMLKAMWRAPDFYFDQMCQIRMDDWWTGRIALVGDAAHCASPMAGQGTSLALVGGYVLAGELAAAADPRAGFGSYQREMAGYVAANQALATQERGAQANLAVRTAAANAITVKDY</sequence>
<dbReference type="EMBL" id="JBHUKU010000020">
    <property type="protein sequence ID" value="MFD2462989.1"/>
    <property type="molecule type" value="Genomic_DNA"/>
</dbReference>
<reference evidence="3" key="1">
    <citation type="journal article" date="2019" name="Int. J. Syst. Evol. Microbiol.">
        <title>The Global Catalogue of Microorganisms (GCM) 10K type strain sequencing project: providing services to taxonomists for standard genome sequencing and annotation.</title>
        <authorList>
            <consortium name="The Broad Institute Genomics Platform"/>
            <consortium name="The Broad Institute Genome Sequencing Center for Infectious Disease"/>
            <person name="Wu L."/>
            <person name="Ma J."/>
        </authorList>
    </citation>
    <scope>NUCLEOTIDE SEQUENCE [LARGE SCALE GENOMIC DNA]</scope>
    <source>
        <strain evidence="3">CGMCC 4.7643</strain>
    </source>
</reference>
<feature type="domain" description="FAD-binding" evidence="1">
    <location>
        <begin position="5"/>
        <end position="327"/>
    </location>
</feature>
<dbReference type="Pfam" id="PF01494">
    <property type="entry name" value="FAD_binding_3"/>
    <property type="match status" value="1"/>
</dbReference>
<gene>
    <name evidence="2" type="ORF">ACFSYJ_30570</name>
</gene>
<dbReference type="Proteomes" id="UP001597419">
    <property type="component" value="Unassembled WGS sequence"/>
</dbReference>
<dbReference type="InterPro" id="IPR036188">
    <property type="entry name" value="FAD/NAD-bd_sf"/>
</dbReference>
<dbReference type="RefSeq" id="WP_345392747.1">
    <property type="nucleotide sequence ID" value="NZ_BAABHG010000005.1"/>
</dbReference>
<comment type="caution">
    <text evidence="2">The sequence shown here is derived from an EMBL/GenBank/DDBJ whole genome shotgun (WGS) entry which is preliminary data.</text>
</comment>
<dbReference type="PANTHER" id="PTHR46865:SF2">
    <property type="entry name" value="MONOOXYGENASE"/>
    <property type="match status" value="1"/>
</dbReference>
<evidence type="ECO:0000259" key="1">
    <source>
        <dbReference type="Pfam" id="PF01494"/>
    </source>
</evidence>
<dbReference type="PANTHER" id="PTHR46865">
    <property type="entry name" value="OXIDOREDUCTASE-RELATED"/>
    <property type="match status" value="1"/>
</dbReference>
<proteinExistence type="predicted"/>
<dbReference type="SUPFAM" id="SSF51905">
    <property type="entry name" value="FAD/NAD(P)-binding domain"/>
    <property type="match status" value="1"/>
</dbReference>
<dbReference type="PRINTS" id="PR00420">
    <property type="entry name" value="RNGMNOXGNASE"/>
</dbReference>
<dbReference type="InterPro" id="IPR051704">
    <property type="entry name" value="FAD_aromatic-hydroxylase"/>
</dbReference>
<protein>
    <submittedName>
        <fullName evidence="2">FAD-dependent oxidoreductase</fullName>
    </submittedName>
</protein>
<keyword evidence="3" id="KW-1185">Reference proteome</keyword>
<evidence type="ECO:0000313" key="2">
    <source>
        <dbReference type="EMBL" id="MFD2462989.1"/>
    </source>
</evidence>
<accession>A0ABW5GQ28</accession>
<organism evidence="2 3">
    <name type="scientific">Amycolatopsis samaneae</name>
    <dbReference type="NCBI Taxonomy" id="664691"/>
    <lineage>
        <taxon>Bacteria</taxon>
        <taxon>Bacillati</taxon>
        <taxon>Actinomycetota</taxon>
        <taxon>Actinomycetes</taxon>
        <taxon>Pseudonocardiales</taxon>
        <taxon>Pseudonocardiaceae</taxon>
        <taxon>Amycolatopsis</taxon>
    </lineage>
</organism>
<name>A0ABW5GQ28_9PSEU</name>